<comment type="caution">
    <text evidence="2">The sequence shown here is derived from an EMBL/GenBank/DDBJ whole genome shotgun (WGS) entry which is preliminary data.</text>
</comment>
<evidence type="ECO:0000313" key="3">
    <source>
        <dbReference type="Proteomes" id="UP000266841"/>
    </source>
</evidence>
<organism evidence="2 3">
    <name type="scientific">Thalassiosira oceanica</name>
    <name type="common">Marine diatom</name>
    <dbReference type="NCBI Taxonomy" id="159749"/>
    <lineage>
        <taxon>Eukaryota</taxon>
        <taxon>Sar</taxon>
        <taxon>Stramenopiles</taxon>
        <taxon>Ochrophyta</taxon>
        <taxon>Bacillariophyta</taxon>
        <taxon>Coscinodiscophyceae</taxon>
        <taxon>Thalassiosirophycidae</taxon>
        <taxon>Thalassiosirales</taxon>
        <taxon>Thalassiosiraceae</taxon>
        <taxon>Thalassiosira</taxon>
    </lineage>
</organism>
<gene>
    <name evidence="2" type="ORF">THAOC_29937</name>
</gene>
<reference evidence="2 3" key="1">
    <citation type="journal article" date="2012" name="Genome Biol.">
        <title>Genome and low-iron response of an oceanic diatom adapted to chronic iron limitation.</title>
        <authorList>
            <person name="Lommer M."/>
            <person name="Specht M."/>
            <person name="Roy A.S."/>
            <person name="Kraemer L."/>
            <person name="Andreson R."/>
            <person name="Gutowska M.A."/>
            <person name="Wolf J."/>
            <person name="Bergner S.V."/>
            <person name="Schilhabel M.B."/>
            <person name="Klostermeier U.C."/>
            <person name="Beiko R.G."/>
            <person name="Rosenstiel P."/>
            <person name="Hippler M."/>
            <person name="Laroche J."/>
        </authorList>
    </citation>
    <scope>NUCLEOTIDE SEQUENCE [LARGE SCALE GENOMIC DNA]</scope>
    <source>
        <strain evidence="2 3">CCMP1005</strain>
    </source>
</reference>
<evidence type="ECO:0000313" key="2">
    <source>
        <dbReference type="EMBL" id="EJK50947.1"/>
    </source>
</evidence>
<dbReference type="EMBL" id="AGNL01042533">
    <property type="protein sequence ID" value="EJK50947.1"/>
    <property type="molecule type" value="Genomic_DNA"/>
</dbReference>
<evidence type="ECO:0000256" key="1">
    <source>
        <dbReference type="SAM" id="MobiDB-lite"/>
    </source>
</evidence>
<protein>
    <submittedName>
        <fullName evidence="2">Uncharacterized protein</fullName>
    </submittedName>
</protein>
<feature type="non-terminal residue" evidence="2">
    <location>
        <position position="167"/>
    </location>
</feature>
<sequence length="167" mass="17765">MGRQQIATNFLACRDLCIDTLSEVIWPAEQIKESCSVTKLAKFTGYFSATTGEKCDLLAERDAEVCDPGALSLLLAAKAGAANAVRDSSASVSMKDTKRRRVNRPSGREPPRRDSQSTPAPVKGTVLVDVNLLAETPNQSTPAPVKGTVLVDVNLLAETPNQSTPAP</sequence>
<dbReference type="AlphaFoldDB" id="K0RW28"/>
<feature type="region of interest" description="Disordered" evidence="1">
    <location>
        <begin position="86"/>
        <end position="123"/>
    </location>
</feature>
<feature type="compositionally biased region" description="Basic and acidic residues" evidence="1">
    <location>
        <begin position="106"/>
        <end position="115"/>
    </location>
</feature>
<accession>K0RW28</accession>
<proteinExistence type="predicted"/>
<name>K0RW28_THAOC</name>
<dbReference type="Proteomes" id="UP000266841">
    <property type="component" value="Unassembled WGS sequence"/>
</dbReference>
<keyword evidence="3" id="KW-1185">Reference proteome</keyword>